<accession>A0ABQ9JYV9</accession>
<gene>
    <name evidence="1" type="ORF">NQ317_010528</name>
</gene>
<keyword evidence="2" id="KW-1185">Reference proteome</keyword>
<dbReference type="Proteomes" id="UP001162164">
    <property type="component" value="Unassembled WGS sequence"/>
</dbReference>
<organism evidence="1 2">
    <name type="scientific">Molorchus minor</name>
    <dbReference type="NCBI Taxonomy" id="1323400"/>
    <lineage>
        <taxon>Eukaryota</taxon>
        <taxon>Metazoa</taxon>
        <taxon>Ecdysozoa</taxon>
        <taxon>Arthropoda</taxon>
        <taxon>Hexapoda</taxon>
        <taxon>Insecta</taxon>
        <taxon>Pterygota</taxon>
        <taxon>Neoptera</taxon>
        <taxon>Endopterygota</taxon>
        <taxon>Coleoptera</taxon>
        <taxon>Polyphaga</taxon>
        <taxon>Cucujiformia</taxon>
        <taxon>Chrysomeloidea</taxon>
        <taxon>Cerambycidae</taxon>
        <taxon>Lamiinae</taxon>
        <taxon>Monochamini</taxon>
        <taxon>Molorchus</taxon>
    </lineage>
</organism>
<proteinExistence type="predicted"/>
<evidence type="ECO:0000313" key="1">
    <source>
        <dbReference type="EMBL" id="KAJ8983278.1"/>
    </source>
</evidence>
<name>A0ABQ9JYV9_9CUCU</name>
<dbReference type="EMBL" id="JAPWTJ010000082">
    <property type="protein sequence ID" value="KAJ8983278.1"/>
    <property type="molecule type" value="Genomic_DNA"/>
</dbReference>
<sequence>MEFEEDMENYMYFKLMKNVPIKLKPGVIPHIFDCQKKRQTTHKTSPQKAFFRRQRRRELTVRNNVKLRIRQVPKRLFLEGNDVVRGTFDNLRKENLPNCNNLKDYIEQ</sequence>
<comment type="caution">
    <text evidence="1">The sequence shown here is derived from an EMBL/GenBank/DDBJ whole genome shotgun (WGS) entry which is preliminary data.</text>
</comment>
<evidence type="ECO:0000313" key="2">
    <source>
        <dbReference type="Proteomes" id="UP001162164"/>
    </source>
</evidence>
<protein>
    <submittedName>
        <fullName evidence="1">Uncharacterized protein</fullName>
    </submittedName>
</protein>
<reference evidence="1" key="1">
    <citation type="journal article" date="2023" name="Insect Mol. Biol.">
        <title>Genome sequencing provides insights into the evolution of gene families encoding plant cell wall-degrading enzymes in longhorned beetles.</title>
        <authorList>
            <person name="Shin N.R."/>
            <person name="Okamura Y."/>
            <person name="Kirsch R."/>
            <person name="Pauchet Y."/>
        </authorList>
    </citation>
    <scope>NUCLEOTIDE SEQUENCE</scope>
    <source>
        <strain evidence="1">MMC_N1</strain>
    </source>
</reference>